<sequence length="346" mass="37550">MKILTVAKYIDQPAVLSKLHSKMPAVLTGTGAAVWGYETFHKQKDHPHKARKAFKNAVTIASAAGASFVGVRGLKIGGKTIFKGLMEYTPIEKVLKNQAQAIDKFLSARNLDDETLEKTLKNAKNRKFSLSDIDIISDRLPKDKKSKEFLHEILPEPENLSSKEIFGEIKRLSLIGLIPVAGGVAGGITSDIITGTGSQKKTANKVKEGVYQYLANIFLCNVGAGAALFASEKMTARKLIKPLTPVKKLGVILAGITATGIIGGSIIANYISKKCIDPLFGKKHSKNENIYSERKPEPLDIALHADDIATAGVLSGFKWIEPALPIMYFISGYRAGIGYRNNNQQS</sequence>
<keyword evidence="1" id="KW-0812">Transmembrane</keyword>
<organism evidence="2 3">
    <name type="scientific">Candidatus Scatenecus faecavium</name>
    <dbReference type="NCBI Taxonomy" id="2840915"/>
    <lineage>
        <taxon>Bacteria</taxon>
        <taxon>Candidatus Scatenecus</taxon>
    </lineage>
</organism>
<name>A0A9D1K496_9BACT</name>
<comment type="caution">
    <text evidence="2">The sequence shown here is derived from an EMBL/GenBank/DDBJ whole genome shotgun (WGS) entry which is preliminary data.</text>
</comment>
<evidence type="ECO:0000313" key="3">
    <source>
        <dbReference type="Proteomes" id="UP000824139"/>
    </source>
</evidence>
<feature type="transmembrane region" description="Helical" evidence="1">
    <location>
        <begin position="251"/>
        <end position="271"/>
    </location>
</feature>
<proteinExistence type="predicted"/>
<feature type="transmembrane region" description="Helical" evidence="1">
    <location>
        <begin position="210"/>
        <end position="230"/>
    </location>
</feature>
<dbReference type="EMBL" id="DVJO01000179">
    <property type="protein sequence ID" value="HIS83602.1"/>
    <property type="molecule type" value="Genomic_DNA"/>
</dbReference>
<dbReference type="Proteomes" id="UP000824139">
    <property type="component" value="Unassembled WGS sequence"/>
</dbReference>
<dbReference type="AlphaFoldDB" id="A0A9D1K496"/>
<feature type="transmembrane region" description="Helical" evidence="1">
    <location>
        <begin position="172"/>
        <end position="190"/>
    </location>
</feature>
<keyword evidence="1" id="KW-0472">Membrane</keyword>
<reference evidence="2" key="2">
    <citation type="journal article" date="2021" name="PeerJ">
        <title>Extensive microbial diversity within the chicken gut microbiome revealed by metagenomics and culture.</title>
        <authorList>
            <person name="Gilroy R."/>
            <person name="Ravi A."/>
            <person name="Getino M."/>
            <person name="Pursley I."/>
            <person name="Horton D.L."/>
            <person name="Alikhan N.F."/>
            <person name="Baker D."/>
            <person name="Gharbi K."/>
            <person name="Hall N."/>
            <person name="Watson M."/>
            <person name="Adriaenssens E.M."/>
            <person name="Foster-Nyarko E."/>
            <person name="Jarju S."/>
            <person name="Secka A."/>
            <person name="Antonio M."/>
            <person name="Oren A."/>
            <person name="Chaudhuri R.R."/>
            <person name="La Ragione R."/>
            <person name="Hildebrand F."/>
            <person name="Pallen M.J."/>
        </authorList>
    </citation>
    <scope>NUCLEOTIDE SEQUENCE</scope>
    <source>
        <strain evidence="2">CHK152-2994</strain>
    </source>
</reference>
<reference evidence="2" key="1">
    <citation type="submission" date="2020-10" db="EMBL/GenBank/DDBJ databases">
        <authorList>
            <person name="Gilroy R."/>
        </authorList>
    </citation>
    <scope>NUCLEOTIDE SEQUENCE</scope>
    <source>
        <strain evidence="2">CHK152-2994</strain>
    </source>
</reference>
<evidence type="ECO:0000256" key="1">
    <source>
        <dbReference type="SAM" id="Phobius"/>
    </source>
</evidence>
<accession>A0A9D1K496</accession>
<evidence type="ECO:0000313" key="2">
    <source>
        <dbReference type="EMBL" id="HIS83602.1"/>
    </source>
</evidence>
<protein>
    <submittedName>
        <fullName evidence="2">Uncharacterized protein</fullName>
    </submittedName>
</protein>
<gene>
    <name evidence="2" type="ORF">IAD41_08380</name>
</gene>
<keyword evidence="1" id="KW-1133">Transmembrane helix</keyword>